<name>A0A9N9JBV0_9GLOM</name>
<gene>
    <name evidence="1" type="ORF">FCALED_LOCUS17717</name>
</gene>
<organism evidence="1 2">
    <name type="scientific">Funneliformis caledonium</name>
    <dbReference type="NCBI Taxonomy" id="1117310"/>
    <lineage>
        <taxon>Eukaryota</taxon>
        <taxon>Fungi</taxon>
        <taxon>Fungi incertae sedis</taxon>
        <taxon>Mucoromycota</taxon>
        <taxon>Glomeromycotina</taxon>
        <taxon>Glomeromycetes</taxon>
        <taxon>Glomerales</taxon>
        <taxon>Glomeraceae</taxon>
        <taxon>Funneliformis</taxon>
    </lineage>
</organism>
<feature type="non-terminal residue" evidence="1">
    <location>
        <position position="1"/>
    </location>
</feature>
<feature type="non-terminal residue" evidence="1">
    <location>
        <position position="44"/>
    </location>
</feature>
<dbReference type="EMBL" id="CAJVPQ010029064">
    <property type="protein sequence ID" value="CAG8774199.1"/>
    <property type="molecule type" value="Genomic_DNA"/>
</dbReference>
<proteinExistence type="predicted"/>
<keyword evidence="2" id="KW-1185">Reference proteome</keyword>
<comment type="caution">
    <text evidence="1">The sequence shown here is derived from an EMBL/GenBank/DDBJ whole genome shotgun (WGS) entry which is preliminary data.</text>
</comment>
<dbReference type="AlphaFoldDB" id="A0A9N9JBV0"/>
<evidence type="ECO:0000313" key="1">
    <source>
        <dbReference type="EMBL" id="CAG8774199.1"/>
    </source>
</evidence>
<sequence>TSGEYHIVFKNKNFRKKGLLSDDTVGGESEFLHDLGLIDDDSLI</sequence>
<dbReference type="Proteomes" id="UP000789570">
    <property type="component" value="Unassembled WGS sequence"/>
</dbReference>
<protein>
    <submittedName>
        <fullName evidence="1">13644_t:CDS:1</fullName>
    </submittedName>
</protein>
<reference evidence="1" key="1">
    <citation type="submission" date="2021-06" db="EMBL/GenBank/DDBJ databases">
        <authorList>
            <person name="Kallberg Y."/>
            <person name="Tangrot J."/>
            <person name="Rosling A."/>
        </authorList>
    </citation>
    <scope>NUCLEOTIDE SEQUENCE</scope>
    <source>
        <strain evidence="1">UK204</strain>
    </source>
</reference>
<accession>A0A9N9JBV0</accession>
<evidence type="ECO:0000313" key="2">
    <source>
        <dbReference type="Proteomes" id="UP000789570"/>
    </source>
</evidence>